<evidence type="ECO:0000256" key="6">
    <source>
        <dbReference type="ARBA" id="ARBA00023136"/>
    </source>
</evidence>
<comment type="similarity">
    <text evidence="7">Belongs to the binding-protein-dependent transport system permease family.</text>
</comment>
<sequence length="178" mass="20114">MLMKDFEMSYASALAWTLLMIVAFLTVLVFRSSTWWVNSFLPLTVPRFFGGSFFIFLIVQFIRGIPLELDESAEIDGASKLDVFWRIILPLVKPALITASIFSFYWTWEDSLGPLLYLNDPVLYPVSLALKNFADPSAATDWGAIFAMSVLSLVPVVVIFVWLQRYLVEGIQTTGLRG</sequence>
<keyword evidence="3" id="KW-1003">Cell membrane</keyword>
<dbReference type="InterPro" id="IPR035906">
    <property type="entry name" value="MetI-like_sf"/>
</dbReference>
<dbReference type="Proteomes" id="UP001333102">
    <property type="component" value="Chromosome"/>
</dbReference>
<accession>A0ABZ1BT09</accession>
<evidence type="ECO:0000313" key="9">
    <source>
        <dbReference type="EMBL" id="WRP15750.1"/>
    </source>
</evidence>
<keyword evidence="4 7" id="KW-0812">Transmembrane</keyword>
<evidence type="ECO:0000256" key="5">
    <source>
        <dbReference type="ARBA" id="ARBA00022989"/>
    </source>
</evidence>
<dbReference type="PROSITE" id="PS50928">
    <property type="entry name" value="ABC_TM1"/>
    <property type="match status" value="1"/>
</dbReference>
<keyword evidence="5 7" id="KW-1133">Transmembrane helix</keyword>
<feature type="domain" description="ABC transmembrane type-1" evidence="8">
    <location>
        <begin position="1"/>
        <end position="163"/>
    </location>
</feature>
<feature type="transmembrane region" description="Helical" evidence="7">
    <location>
        <begin position="142"/>
        <end position="163"/>
    </location>
</feature>
<evidence type="ECO:0000259" key="8">
    <source>
        <dbReference type="PROSITE" id="PS50928"/>
    </source>
</evidence>
<organism evidence="9 10">
    <name type="scientific">Geochorda subterranea</name>
    <dbReference type="NCBI Taxonomy" id="3109564"/>
    <lineage>
        <taxon>Bacteria</taxon>
        <taxon>Bacillati</taxon>
        <taxon>Bacillota</taxon>
        <taxon>Limnochordia</taxon>
        <taxon>Limnochordales</taxon>
        <taxon>Geochordaceae</taxon>
        <taxon>Geochorda</taxon>
    </lineage>
</organism>
<feature type="transmembrane region" description="Helical" evidence="7">
    <location>
        <begin position="44"/>
        <end position="62"/>
    </location>
</feature>
<keyword evidence="6 7" id="KW-0472">Membrane</keyword>
<dbReference type="PANTHER" id="PTHR43744">
    <property type="entry name" value="ABC TRANSPORTER PERMEASE PROTEIN MG189-RELATED-RELATED"/>
    <property type="match status" value="1"/>
</dbReference>
<evidence type="ECO:0000256" key="1">
    <source>
        <dbReference type="ARBA" id="ARBA00004651"/>
    </source>
</evidence>
<name>A0ABZ1BT09_9FIRM</name>
<dbReference type="Gene3D" id="1.10.3720.10">
    <property type="entry name" value="MetI-like"/>
    <property type="match status" value="1"/>
</dbReference>
<evidence type="ECO:0000256" key="2">
    <source>
        <dbReference type="ARBA" id="ARBA00022448"/>
    </source>
</evidence>
<proteinExistence type="inferred from homology"/>
<dbReference type="InterPro" id="IPR000515">
    <property type="entry name" value="MetI-like"/>
</dbReference>
<evidence type="ECO:0000313" key="10">
    <source>
        <dbReference type="Proteomes" id="UP001333102"/>
    </source>
</evidence>
<dbReference type="SUPFAM" id="SSF161098">
    <property type="entry name" value="MetI-like"/>
    <property type="match status" value="1"/>
</dbReference>
<protein>
    <submittedName>
        <fullName evidence="9">Carbohydrate ABC transporter permease</fullName>
    </submittedName>
</protein>
<dbReference type="EMBL" id="CP141614">
    <property type="protein sequence ID" value="WRP15750.1"/>
    <property type="molecule type" value="Genomic_DNA"/>
</dbReference>
<feature type="transmembrane region" description="Helical" evidence="7">
    <location>
        <begin position="83"/>
        <end position="108"/>
    </location>
</feature>
<evidence type="ECO:0000256" key="7">
    <source>
        <dbReference type="RuleBase" id="RU363032"/>
    </source>
</evidence>
<feature type="transmembrane region" description="Helical" evidence="7">
    <location>
        <begin position="12"/>
        <end position="32"/>
    </location>
</feature>
<comment type="subcellular location">
    <subcellularLocation>
        <location evidence="1 7">Cell membrane</location>
        <topology evidence="1 7">Multi-pass membrane protein</topology>
    </subcellularLocation>
</comment>
<keyword evidence="2 7" id="KW-0813">Transport</keyword>
<gene>
    <name evidence="9" type="ORF">VLY81_06240</name>
</gene>
<evidence type="ECO:0000256" key="4">
    <source>
        <dbReference type="ARBA" id="ARBA00022692"/>
    </source>
</evidence>
<dbReference type="Pfam" id="PF00528">
    <property type="entry name" value="BPD_transp_1"/>
    <property type="match status" value="1"/>
</dbReference>
<dbReference type="PANTHER" id="PTHR43744:SF6">
    <property type="entry name" value="ABC TRANSPORTER PERMEASE PROTEIN YESQ-RELATED"/>
    <property type="match status" value="1"/>
</dbReference>
<keyword evidence="10" id="KW-1185">Reference proteome</keyword>
<evidence type="ECO:0000256" key="3">
    <source>
        <dbReference type="ARBA" id="ARBA00022475"/>
    </source>
</evidence>
<dbReference type="CDD" id="cd06261">
    <property type="entry name" value="TM_PBP2"/>
    <property type="match status" value="1"/>
</dbReference>
<reference evidence="10" key="1">
    <citation type="submission" date="2023-12" db="EMBL/GenBank/DDBJ databases">
        <title>Novel isolates from deep terrestrial aquifers shed light on the physiology and ecology of the class Limnochordia.</title>
        <authorList>
            <person name="Karnachuk O.V."/>
            <person name="Lukina A.P."/>
            <person name="Avakyan M.R."/>
            <person name="Kadnikov V."/>
            <person name="Begmatov S."/>
            <person name="Beletsky A.V."/>
            <person name="Mardanov A.V."/>
            <person name="Ravin N.V."/>
        </authorList>
    </citation>
    <scope>NUCLEOTIDE SEQUENCE [LARGE SCALE GENOMIC DNA]</scope>
    <source>
        <strain evidence="10">LN</strain>
    </source>
</reference>